<organism evidence="4 5">
    <name type="scientific">Apiospora arundinis</name>
    <dbReference type="NCBI Taxonomy" id="335852"/>
    <lineage>
        <taxon>Eukaryota</taxon>
        <taxon>Fungi</taxon>
        <taxon>Dikarya</taxon>
        <taxon>Ascomycota</taxon>
        <taxon>Pezizomycotina</taxon>
        <taxon>Sordariomycetes</taxon>
        <taxon>Xylariomycetidae</taxon>
        <taxon>Amphisphaeriales</taxon>
        <taxon>Apiosporaceae</taxon>
        <taxon>Apiospora</taxon>
    </lineage>
</organism>
<feature type="coiled-coil region" evidence="1">
    <location>
        <begin position="803"/>
        <end position="830"/>
    </location>
</feature>
<dbReference type="GO" id="GO:0016787">
    <property type="term" value="F:hydrolase activity"/>
    <property type="evidence" value="ECO:0007669"/>
    <property type="project" value="UniProtKB-KW"/>
</dbReference>
<feature type="region of interest" description="Disordered" evidence="2">
    <location>
        <begin position="370"/>
        <end position="399"/>
    </location>
</feature>
<dbReference type="InterPro" id="IPR056599">
    <property type="entry name" value="AAA_lid_fung"/>
</dbReference>
<feature type="compositionally biased region" description="Basic residues" evidence="2">
    <location>
        <begin position="370"/>
        <end position="382"/>
    </location>
</feature>
<feature type="compositionally biased region" description="Basic and acidic residues" evidence="2">
    <location>
        <begin position="26"/>
        <end position="36"/>
    </location>
</feature>
<dbReference type="InterPro" id="IPR027417">
    <property type="entry name" value="P-loop_NTPase"/>
</dbReference>
<feature type="region of interest" description="Disordered" evidence="2">
    <location>
        <begin position="131"/>
        <end position="152"/>
    </location>
</feature>
<feature type="compositionally biased region" description="Acidic residues" evidence="2">
    <location>
        <begin position="143"/>
        <end position="152"/>
    </location>
</feature>
<dbReference type="CDD" id="cd19481">
    <property type="entry name" value="RecA-like_protease"/>
    <property type="match status" value="1"/>
</dbReference>
<dbReference type="Pfam" id="PF23232">
    <property type="entry name" value="AAA_lid_13"/>
    <property type="match status" value="1"/>
</dbReference>
<feature type="region of interest" description="Disordered" evidence="2">
    <location>
        <begin position="26"/>
        <end position="86"/>
    </location>
</feature>
<dbReference type="InterPro" id="IPR054289">
    <property type="entry name" value="DUF7025"/>
</dbReference>
<sequence length="1040" mass="117168">MHTESHLPPPMPEMAAAHLKDELKLEKNKAEVEAERGCSWNDRIKGPPSPSPTPSAAESAHTDRPVSPDPCSDRSPSPLNPDWEPWMDREPEIRRYTAVDWIGEYGQDSYEPDLGHFVVLFAFYDKKATQPRSSGTMDVEGGTGDEEAWEGEEPSRIIIRSFNVLNELKEVTGVAFPYQECLLKPPFKALTQYWPDIKQRLQQLKEEASRIDSLPESPTRGTTSEFAIPGPALGVARLPVDSFMRGPPPPPAAPTGDQQNPDPPLPRPQRGPILSEKEHLQRRIAHLEMLVRFGENALKRHLDLRAQIRDGTLQRIAFNDLWHLYNPGDLLLADERGYPQLYMVYNVTGGQPRLRNPTDFEIRTRGVRAGPRRRPIGRRGPRRGWYDAAESSGSYSGSSSDAFDTTMHDAMIGTITPFIIDCYALNVDSSGVGTLCSRKQIRKYLGLKTVSDLPLYPLKFHKDAQTILDQLQDRGRKFISCTGHRRYDGVTYDTRGIISRERLQGEIFVDADEYARSKSRLVRTKLCLLKRTNPIPAEVEESHLNKSGGTLYLHHDHAVDQRKSDVFIEKNPGIQELLTRDEALLMPEKLQLMQHSLQAFSFKSRSWVNIEIDNVETIDKSLAARESGFEDLSIPTKHRKLLISLVDNHAIRDDNSDDLARMNPKPPTQLDLVRGKGLGLIILLHGPPGSGKTSTAETIAAHTGRPLYAITCGDLGVSLEGIEMRLDVHTKRADKWGAVLLLDEADVFLMRRDWKDTHRNAMVSIFLRTLEYYQGILFLTTNRVGVIDEAFKSRIHVSLRYPRVKLKSTLEIWESTLNRIERDNERQDIKVEFDRDELLDFAAAHFEAHAATDKSTWNGRQIRNAFQTAIALGQYDRMAKIQKKGLTPEEAFMSGKKKWRIVKLTRKNIETLAETARDFDKYLKSVHRRTDGELARAEDVRDDEFSDPEDEGAGGRSFLSAGSAEKLKKGLASRGKKSSRNLEQRSPRASGSKAKGKHVKQQLDIDSQSGSEDGSEASADRDRARAESVSESASDETSEE</sequence>
<accession>A0ABR2I1Y1</accession>
<feature type="region of interest" description="Disordered" evidence="2">
    <location>
        <begin position="208"/>
        <end position="272"/>
    </location>
</feature>
<dbReference type="PANTHER" id="PTHR46411">
    <property type="entry name" value="FAMILY ATPASE, PUTATIVE-RELATED"/>
    <property type="match status" value="1"/>
</dbReference>
<dbReference type="SUPFAM" id="SSF52540">
    <property type="entry name" value="P-loop containing nucleoside triphosphate hydrolases"/>
    <property type="match status" value="1"/>
</dbReference>
<evidence type="ECO:0000256" key="2">
    <source>
        <dbReference type="SAM" id="MobiDB-lite"/>
    </source>
</evidence>
<dbReference type="Pfam" id="PF22942">
    <property type="entry name" value="DUF7025"/>
    <property type="match status" value="1"/>
</dbReference>
<gene>
    <name evidence="4" type="ORF">PGQ11_012284</name>
</gene>
<evidence type="ECO:0000313" key="4">
    <source>
        <dbReference type="EMBL" id="KAK8856372.1"/>
    </source>
</evidence>
<keyword evidence="4" id="KW-0378">Hydrolase</keyword>
<dbReference type="PANTHER" id="PTHR46411:SF2">
    <property type="entry name" value="AAA+ ATPASE DOMAIN-CONTAINING PROTEIN"/>
    <property type="match status" value="1"/>
</dbReference>
<dbReference type="InterPro" id="IPR003593">
    <property type="entry name" value="AAA+_ATPase"/>
</dbReference>
<dbReference type="Pfam" id="PF00004">
    <property type="entry name" value="AAA"/>
    <property type="match status" value="1"/>
</dbReference>
<feature type="compositionally biased region" description="Basic residues" evidence="2">
    <location>
        <begin position="969"/>
        <end position="979"/>
    </location>
</feature>
<dbReference type="Proteomes" id="UP001390339">
    <property type="component" value="Unassembled WGS sequence"/>
</dbReference>
<dbReference type="SMART" id="SM00382">
    <property type="entry name" value="AAA"/>
    <property type="match status" value="1"/>
</dbReference>
<name>A0ABR2I1Y1_9PEZI</name>
<evidence type="ECO:0000313" key="5">
    <source>
        <dbReference type="Proteomes" id="UP001390339"/>
    </source>
</evidence>
<feature type="region of interest" description="Disordered" evidence="2">
    <location>
        <begin position="934"/>
        <end position="1040"/>
    </location>
</feature>
<protein>
    <submittedName>
        <fullName evidence="4">P-loop containing nucleoside triphosphate hydrolase protein</fullName>
    </submittedName>
</protein>
<feature type="domain" description="AAA+ ATPase" evidence="3">
    <location>
        <begin position="678"/>
        <end position="805"/>
    </location>
</feature>
<dbReference type="EMBL" id="JAPCWZ010000007">
    <property type="protein sequence ID" value="KAK8856372.1"/>
    <property type="molecule type" value="Genomic_DNA"/>
</dbReference>
<dbReference type="InterPro" id="IPR003959">
    <property type="entry name" value="ATPase_AAA_core"/>
</dbReference>
<reference evidence="4 5" key="1">
    <citation type="journal article" date="2024" name="IMA Fungus">
        <title>Apiospora arundinis, a panoply of carbohydrate-active enzymes and secondary metabolites.</title>
        <authorList>
            <person name="Sorensen T."/>
            <person name="Petersen C."/>
            <person name="Muurmann A.T."/>
            <person name="Christiansen J.V."/>
            <person name="Brundto M.L."/>
            <person name="Overgaard C.K."/>
            <person name="Boysen A.T."/>
            <person name="Wollenberg R.D."/>
            <person name="Larsen T.O."/>
            <person name="Sorensen J.L."/>
            <person name="Nielsen K.L."/>
            <person name="Sondergaard T.E."/>
        </authorList>
    </citation>
    <scope>NUCLEOTIDE SEQUENCE [LARGE SCALE GENOMIC DNA]</scope>
    <source>
        <strain evidence="4 5">AAU 773</strain>
    </source>
</reference>
<dbReference type="Gene3D" id="3.40.50.300">
    <property type="entry name" value="P-loop containing nucleotide triphosphate hydrolases"/>
    <property type="match status" value="1"/>
</dbReference>
<comment type="caution">
    <text evidence="4">The sequence shown here is derived from an EMBL/GenBank/DDBJ whole genome shotgun (WGS) entry which is preliminary data.</text>
</comment>
<keyword evidence="1" id="KW-0175">Coiled coil</keyword>
<proteinExistence type="predicted"/>
<feature type="compositionally biased region" description="Acidic residues" evidence="2">
    <location>
        <begin position="940"/>
        <end position="952"/>
    </location>
</feature>
<evidence type="ECO:0000256" key="1">
    <source>
        <dbReference type="SAM" id="Coils"/>
    </source>
</evidence>
<feature type="compositionally biased region" description="Basic and acidic residues" evidence="2">
    <location>
        <begin position="1018"/>
        <end position="1028"/>
    </location>
</feature>
<evidence type="ECO:0000259" key="3">
    <source>
        <dbReference type="SMART" id="SM00382"/>
    </source>
</evidence>
<keyword evidence="5" id="KW-1185">Reference proteome</keyword>